<keyword evidence="2" id="KW-0732">Signal</keyword>
<dbReference type="EMBL" id="LT598653">
    <property type="protein sequence ID" value="SBV34565.1"/>
    <property type="molecule type" value="Genomic_DNA"/>
</dbReference>
<feature type="signal peptide" evidence="2">
    <location>
        <begin position="1"/>
        <end position="21"/>
    </location>
</feature>
<gene>
    <name evidence="3" type="ORF">SPPYR_3450</name>
</gene>
<reference evidence="3" key="1">
    <citation type="submission" date="2016-03" db="EMBL/GenBank/DDBJ databases">
        <authorList>
            <person name="Ploux O."/>
        </authorList>
    </citation>
    <scope>NUCLEOTIDE SEQUENCE</scope>
    <source>
        <strain evidence="3">UC10</strain>
    </source>
</reference>
<evidence type="ECO:0000313" key="3">
    <source>
        <dbReference type="EMBL" id="SBV34565.1"/>
    </source>
</evidence>
<protein>
    <submittedName>
        <fullName evidence="3">Uncharacterized protein</fullName>
    </submittedName>
</protein>
<organism evidence="3">
    <name type="scientific">uncultured Sphingopyxis sp</name>
    <dbReference type="NCBI Taxonomy" id="310581"/>
    <lineage>
        <taxon>Bacteria</taxon>
        <taxon>Pseudomonadati</taxon>
        <taxon>Pseudomonadota</taxon>
        <taxon>Alphaproteobacteria</taxon>
        <taxon>Sphingomonadales</taxon>
        <taxon>Sphingomonadaceae</taxon>
        <taxon>Sphingopyxis</taxon>
        <taxon>environmental samples</taxon>
    </lineage>
</organism>
<name>A0A1Y5Q1A4_9SPHN</name>
<sequence length="111" mass="11625">MNRILPALAAAALLAAPAALAAEIAAPADHAPPPKAPSAMTPTEIKAHNEGLAQTHPLYIKCRKTLAIGSLVKKNRVCHTNEQWKDVTARGNQNARDTAEAMVGKGLNSSN</sequence>
<dbReference type="RefSeq" id="WP_295321543.1">
    <property type="nucleotide sequence ID" value="NZ_LT598653.1"/>
</dbReference>
<proteinExistence type="predicted"/>
<feature type="chain" id="PRO_5012961034" evidence="2">
    <location>
        <begin position="22"/>
        <end position="111"/>
    </location>
</feature>
<feature type="region of interest" description="Disordered" evidence="1">
    <location>
        <begin position="88"/>
        <end position="111"/>
    </location>
</feature>
<dbReference type="AlphaFoldDB" id="A0A1Y5Q1A4"/>
<evidence type="ECO:0000256" key="1">
    <source>
        <dbReference type="SAM" id="MobiDB-lite"/>
    </source>
</evidence>
<evidence type="ECO:0000256" key="2">
    <source>
        <dbReference type="SAM" id="SignalP"/>
    </source>
</evidence>
<accession>A0A1Y5Q1A4</accession>
<dbReference type="KEGG" id="sphu:SPPYR_3450"/>